<dbReference type="EMBL" id="CP144690">
    <property type="protein sequence ID" value="WVY91738.1"/>
    <property type="molecule type" value="Genomic_DNA"/>
</dbReference>
<protein>
    <recommendedName>
        <fullName evidence="4">Non-haem dioxygenase N-terminal domain-containing protein</fullName>
    </recommendedName>
</protein>
<accession>A0AAQ3RGA0</accession>
<feature type="domain" description="Non-haem dioxygenase N-terminal" evidence="4">
    <location>
        <begin position="79"/>
        <end position="154"/>
    </location>
</feature>
<dbReference type="InterPro" id="IPR026992">
    <property type="entry name" value="DIOX_N"/>
</dbReference>
<dbReference type="Proteomes" id="UP001374535">
    <property type="component" value="Chromosome 11"/>
</dbReference>
<reference evidence="5 6" key="1">
    <citation type="journal article" date="2023" name="Life. Sci Alliance">
        <title>Evolutionary insights into 3D genome organization and epigenetic landscape of Vigna mungo.</title>
        <authorList>
            <person name="Junaid A."/>
            <person name="Singh B."/>
            <person name="Bhatia S."/>
        </authorList>
    </citation>
    <scope>NUCLEOTIDE SEQUENCE [LARGE SCALE GENOMIC DNA]</scope>
    <source>
        <strain evidence="5">Urdbean</strain>
    </source>
</reference>
<dbReference type="PANTHER" id="PTHR34945:SF2">
    <property type="entry name" value="2-OXOGLUTARATE (2OG) AND FE(II)-DEPENDENT OXYGENASE SUPERFAMILY PROTEIN"/>
    <property type="match status" value="1"/>
</dbReference>
<keyword evidence="1" id="KW-0479">Metal-binding</keyword>
<dbReference type="PANTHER" id="PTHR34945">
    <property type="entry name" value="2-OXOGLUTARATE (2OG) AND FE(II)-DEPENDENT OXYGENASE SUPERFAMILY PROTEIN"/>
    <property type="match status" value="1"/>
</dbReference>
<evidence type="ECO:0000256" key="3">
    <source>
        <dbReference type="SAM" id="MobiDB-lite"/>
    </source>
</evidence>
<dbReference type="SUPFAM" id="SSF51197">
    <property type="entry name" value="Clavaminate synthase-like"/>
    <property type="match status" value="1"/>
</dbReference>
<keyword evidence="6" id="KW-1185">Reference proteome</keyword>
<evidence type="ECO:0000256" key="1">
    <source>
        <dbReference type="ARBA" id="ARBA00022723"/>
    </source>
</evidence>
<keyword evidence="2" id="KW-0408">Iron</keyword>
<dbReference type="InterPro" id="IPR027443">
    <property type="entry name" value="IPNS-like_sf"/>
</dbReference>
<evidence type="ECO:0000259" key="4">
    <source>
        <dbReference type="Pfam" id="PF14226"/>
    </source>
</evidence>
<dbReference type="GO" id="GO:0046872">
    <property type="term" value="F:metal ion binding"/>
    <property type="evidence" value="ECO:0007669"/>
    <property type="project" value="UniProtKB-KW"/>
</dbReference>
<evidence type="ECO:0000313" key="5">
    <source>
        <dbReference type="EMBL" id="WVY91738.1"/>
    </source>
</evidence>
<sequence length="400" mass="43988">MASSTQEQQRQLLPNLYGGATSAPPPTPAAHHDNLLSSSDTADALSRLLHRLPPTLSLPTRRSSSSSSAATRLPSLSSLKDIFSGVSQLGYAQLTDHSVPPELASAAESEALSLFDLPRDQKDSLIPESWPLGYGRGDEDDDDELVESFRFDSACSTESTEVSLASLREFTRALENLGLKIVDELTNALGCENPTGNDPTRVRSLLWISESVPGNKSDGFYPFIIGLQYQIRNQKYSMLSDSGWVSVLPHVESILVTVGDIAQGCALKLKNHQFSSEKGDEAQNPSNLKCYIMHRAPNSSTKEVWSNGKLKKVRGRPVATVGEEKGSRSITMSLLITLPTESRVAPLVPKANNEVEEENECGGDEGEERVFKSFDFENYAWRVYHELILFNDPLDRYRVA</sequence>
<dbReference type="Gene3D" id="2.60.120.330">
    <property type="entry name" value="B-lactam Antibiotic, Isopenicillin N Synthase, Chain"/>
    <property type="match status" value="1"/>
</dbReference>
<evidence type="ECO:0000313" key="6">
    <source>
        <dbReference type="Proteomes" id="UP001374535"/>
    </source>
</evidence>
<gene>
    <name evidence="5" type="ORF">V8G54_037252</name>
</gene>
<dbReference type="AlphaFoldDB" id="A0AAQ3RGA0"/>
<evidence type="ECO:0000256" key="2">
    <source>
        <dbReference type="ARBA" id="ARBA00023004"/>
    </source>
</evidence>
<organism evidence="5 6">
    <name type="scientific">Vigna mungo</name>
    <name type="common">Black gram</name>
    <name type="synonym">Phaseolus mungo</name>
    <dbReference type="NCBI Taxonomy" id="3915"/>
    <lineage>
        <taxon>Eukaryota</taxon>
        <taxon>Viridiplantae</taxon>
        <taxon>Streptophyta</taxon>
        <taxon>Embryophyta</taxon>
        <taxon>Tracheophyta</taxon>
        <taxon>Spermatophyta</taxon>
        <taxon>Magnoliopsida</taxon>
        <taxon>eudicotyledons</taxon>
        <taxon>Gunneridae</taxon>
        <taxon>Pentapetalae</taxon>
        <taxon>rosids</taxon>
        <taxon>fabids</taxon>
        <taxon>Fabales</taxon>
        <taxon>Fabaceae</taxon>
        <taxon>Papilionoideae</taxon>
        <taxon>50 kb inversion clade</taxon>
        <taxon>NPAAA clade</taxon>
        <taxon>indigoferoid/millettioid clade</taxon>
        <taxon>Phaseoleae</taxon>
        <taxon>Vigna</taxon>
    </lineage>
</organism>
<feature type="compositionally biased region" description="Polar residues" evidence="3">
    <location>
        <begin position="1"/>
        <end position="12"/>
    </location>
</feature>
<dbReference type="Pfam" id="PF14226">
    <property type="entry name" value="DIOX_N"/>
    <property type="match status" value="1"/>
</dbReference>
<feature type="region of interest" description="Disordered" evidence="3">
    <location>
        <begin position="1"/>
        <end position="37"/>
    </location>
</feature>
<proteinExistence type="predicted"/>
<name>A0AAQ3RGA0_VIGMU</name>